<dbReference type="PANTHER" id="PTHR16064">
    <property type="entry name" value="BTB POZ DOMAIN CONTAINING 7"/>
    <property type="match status" value="1"/>
</dbReference>
<protein>
    <recommendedName>
        <fullName evidence="2">BTB domain-containing protein</fullName>
    </recommendedName>
</protein>
<sequence length="836" mass="93327">REKKKKMTGFATLRRKLIRRRRTSKSYDHGKVIREFVSDWSPLELNTLVEEYEATAALKDLSVQADLARPPASTHKQDLSDLFDYKYASDVTLIFQGACFPVHRAILSSRCSYFRELLASGASGNNTRTVYGAQVHVDSLLQSRGIDVPTFAALLRYLYTGDFCLLDGGDTTSQTDLDVLIRLGQEFGTPNQLEHDLRYLMDTGDLADAVLVFASGQDFALATGKPHCSNSSLGNSSSTTGNIGSSSSDYGFYPRMEMRCHRAILSARSPFFRSLIQRRCRTTENAVTPTRIILDESVIPRRYAHVLMQALYLDTVDMNCIVRSGCNESSSSSTTEETPNSTSGASGGLPAATTTGLPVPRPAPPTLFEEATELYQIGRFLELDILSQGCEDVIVDNLSLDNLPQVLRWSELPHGSPWVRRQALQLLREEFSPIAQAPVLLELDKSHLIEALQSDFLQASELEVLQAVLRWGEHQLVRRMEDREPNIVSQTAHSVARKGVRRRDLNDVELRDILSELLPHVRVDHVLPPSHESLAQAIRRGLVSTPPSHMIGGDNSHKLSVGGGPGGGRGALSAWIRGHHHHHHHHTAKHHHTGLYVKPRLFMPYFEETKSLLADQLVQEMELVRHRMVRMSSHIPDTLYMIDDAPAGLEASSQMATSSSSATSDLDVVTGAVPVPDSETLQAMIRRERKLRLSPLAQRAYSLQLASRRDINRQIRLRVVREFNLPDSIAEELESAAYQFAEEADESQQQQIQATSALIWEPRKSSSVTVRVPVPPKRMTSRPKPFQKSDPALDFDDDDHQLHQSQLSEFIPDIAALSINPLPQFVPSLQPPEPYR</sequence>
<dbReference type="InterPro" id="IPR042345">
    <property type="entry name" value="Btbd7"/>
</dbReference>
<dbReference type="SMART" id="SM00225">
    <property type="entry name" value="BTB"/>
    <property type="match status" value="2"/>
</dbReference>
<feature type="domain" description="BTB" evidence="2">
    <location>
        <begin position="89"/>
        <end position="167"/>
    </location>
</feature>
<feature type="region of interest" description="Disordered" evidence="1">
    <location>
        <begin position="774"/>
        <end position="798"/>
    </location>
</feature>
<dbReference type="Gene3D" id="1.25.40.420">
    <property type="match status" value="1"/>
</dbReference>
<dbReference type="CDD" id="cd18283">
    <property type="entry name" value="BTB1_POZ_BTBD7"/>
    <property type="match status" value="1"/>
</dbReference>
<feature type="region of interest" description="Disordered" evidence="1">
    <location>
        <begin position="326"/>
        <end position="363"/>
    </location>
</feature>
<dbReference type="PROSITE" id="PS50097">
    <property type="entry name" value="BTB"/>
    <property type="match status" value="2"/>
</dbReference>
<dbReference type="EMBL" id="GL732740">
    <property type="protein sequence ID" value="EFX65551.1"/>
    <property type="molecule type" value="Genomic_DNA"/>
</dbReference>
<feature type="non-terminal residue" evidence="3">
    <location>
        <position position="1"/>
    </location>
</feature>
<reference evidence="3 4" key="1">
    <citation type="journal article" date="2011" name="Science">
        <title>The ecoresponsive genome of Daphnia pulex.</title>
        <authorList>
            <person name="Colbourne J.K."/>
            <person name="Pfrender M.E."/>
            <person name="Gilbert D."/>
            <person name="Thomas W.K."/>
            <person name="Tucker A."/>
            <person name="Oakley T.H."/>
            <person name="Tokishita S."/>
            <person name="Aerts A."/>
            <person name="Arnold G.J."/>
            <person name="Basu M.K."/>
            <person name="Bauer D.J."/>
            <person name="Caceres C.E."/>
            <person name="Carmel L."/>
            <person name="Casola C."/>
            <person name="Choi J.H."/>
            <person name="Detter J.C."/>
            <person name="Dong Q."/>
            <person name="Dusheyko S."/>
            <person name="Eads B.D."/>
            <person name="Frohlich T."/>
            <person name="Geiler-Samerotte K.A."/>
            <person name="Gerlach D."/>
            <person name="Hatcher P."/>
            <person name="Jogdeo S."/>
            <person name="Krijgsveld J."/>
            <person name="Kriventseva E.V."/>
            <person name="Kultz D."/>
            <person name="Laforsch C."/>
            <person name="Lindquist E."/>
            <person name="Lopez J."/>
            <person name="Manak J.R."/>
            <person name="Muller J."/>
            <person name="Pangilinan J."/>
            <person name="Patwardhan R.P."/>
            <person name="Pitluck S."/>
            <person name="Pritham E.J."/>
            <person name="Rechtsteiner A."/>
            <person name="Rho M."/>
            <person name="Rogozin I.B."/>
            <person name="Sakarya O."/>
            <person name="Salamov A."/>
            <person name="Schaack S."/>
            <person name="Shapiro H."/>
            <person name="Shiga Y."/>
            <person name="Skalitzky C."/>
            <person name="Smith Z."/>
            <person name="Souvorov A."/>
            <person name="Sung W."/>
            <person name="Tang Z."/>
            <person name="Tsuchiya D."/>
            <person name="Tu H."/>
            <person name="Vos H."/>
            <person name="Wang M."/>
            <person name="Wolf Y.I."/>
            <person name="Yamagata H."/>
            <person name="Yamada T."/>
            <person name="Ye Y."/>
            <person name="Shaw J.R."/>
            <person name="Andrews J."/>
            <person name="Crease T.J."/>
            <person name="Tang H."/>
            <person name="Lucas S.M."/>
            <person name="Robertson H.M."/>
            <person name="Bork P."/>
            <person name="Koonin E.V."/>
            <person name="Zdobnov E.M."/>
            <person name="Grigoriev I.V."/>
            <person name="Lynch M."/>
            <person name="Boore J.L."/>
        </authorList>
    </citation>
    <scope>NUCLEOTIDE SEQUENCE [LARGE SCALE GENOMIC DNA]</scope>
</reference>
<dbReference type="KEGG" id="dpx:DAPPUDRAFT_65421"/>
<dbReference type="InterPro" id="IPR011705">
    <property type="entry name" value="BACK"/>
</dbReference>
<keyword evidence="4" id="KW-1185">Reference proteome</keyword>
<dbReference type="InterPro" id="IPR047934">
    <property type="entry name" value="BTBD7_BTB_POZ_first"/>
</dbReference>
<dbReference type="AlphaFoldDB" id="E9HRR3"/>
<evidence type="ECO:0000259" key="2">
    <source>
        <dbReference type="PROSITE" id="PS50097"/>
    </source>
</evidence>
<dbReference type="InterPro" id="IPR000210">
    <property type="entry name" value="BTB/POZ_dom"/>
</dbReference>
<dbReference type="STRING" id="6669.E9HRR3"/>
<proteinExistence type="predicted"/>
<dbReference type="PANTHER" id="PTHR16064:SF3">
    <property type="entry name" value="BTB_POZ DOMAIN-CONTAINING PROTEIN 7"/>
    <property type="match status" value="1"/>
</dbReference>
<dbReference type="InterPro" id="IPR047936">
    <property type="entry name" value="BTBD7_BACK"/>
</dbReference>
<evidence type="ECO:0000256" key="1">
    <source>
        <dbReference type="SAM" id="MobiDB-lite"/>
    </source>
</evidence>
<dbReference type="InParanoid" id="E9HRR3"/>
<dbReference type="Proteomes" id="UP000000305">
    <property type="component" value="Unassembled WGS sequence"/>
</dbReference>
<name>E9HRR3_DAPPU</name>
<dbReference type="HOGENOM" id="CLU_007289_2_0_1"/>
<evidence type="ECO:0000313" key="4">
    <source>
        <dbReference type="Proteomes" id="UP000000305"/>
    </source>
</evidence>
<dbReference type="OMA" id="HRDMKYL"/>
<feature type="domain" description="BTB" evidence="2">
    <location>
        <begin position="257"/>
        <end position="320"/>
    </location>
</feature>
<dbReference type="InterPro" id="IPR011333">
    <property type="entry name" value="SKP1/BTB/POZ_sf"/>
</dbReference>
<gene>
    <name evidence="3" type="ORF">DAPPUDRAFT_65421</name>
</gene>
<dbReference type="FunCoup" id="E9HRR3">
    <property type="interactions" value="330"/>
</dbReference>
<organism evidence="3 4">
    <name type="scientific">Daphnia pulex</name>
    <name type="common">Water flea</name>
    <dbReference type="NCBI Taxonomy" id="6669"/>
    <lineage>
        <taxon>Eukaryota</taxon>
        <taxon>Metazoa</taxon>
        <taxon>Ecdysozoa</taxon>
        <taxon>Arthropoda</taxon>
        <taxon>Crustacea</taxon>
        <taxon>Branchiopoda</taxon>
        <taxon>Diplostraca</taxon>
        <taxon>Cladocera</taxon>
        <taxon>Anomopoda</taxon>
        <taxon>Daphniidae</taxon>
        <taxon>Daphnia</taxon>
    </lineage>
</organism>
<dbReference type="CDD" id="cd18489">
    <property type="entry name" value="BACK_BTBD7"/>
    <property type="match status" value="1"/>
</dbReference>
<dbReference type="Pfam" id="PF07707">
    <property type="entry name" value="BACK"/>
    <property type="match status" value="1"/>
</dbReference>
<evidence type="ECO:0000313" key="3">
    <source>
        <dbReference type="EMBL" id="EFX65551.1"/>
    </source>
</evidence>
<dbReference type="Gene3D" id="3.30.710.10">
    <property type="entry name" value="Potassium Channel Kv1.1, Chain A"/>
    <property type="match status" value="2"/>
</dbReference>
<dbReference type="SMART" id="SM00875">
    <property type="entry name" value="BACK"/>
    <property type="match status" value="1"/>
</dbReference>
<dbReference type="CDD" id="cd18284">
    <property type="entry name" value="BTB2_POZ_BTBD7"/>
    <property type="match status" value="1"/>
</dbReference>
<accession>E9HRR3</accession>
<dbReference type="GO" id="GO:0061138">
    <property type="term" value="P:morphogenesis of a branching epithelium"/>
    <property type="evidence" value="ECO:0007669"/>
    <property type="project" value="InterPro"/>
</dbReference>
<dbReference type="eggNOG" id="KOG2838">
    <property type="taxonomic scope" value="Eukaryota"/>
</dbReference>
<dbReference type="Pfam" id="PF00651">
    <property type="entry name" value="BTB"/>
    <property type="match status" value="2"/>
</dbReference>
<dbReference type="SUPFAM" id="SSF54695">
    <property type="entry name" value="POZ domain"/>
    <property type="match status" value="2"/>
</dbReference>
<dbReference type="PhylomeDB" id="E9HRR3"/>
<feature type="compositionally biased region" description="Low complexity" evidence="1">
    <location>
        <begin position="327"/>
        <end position="343"/>
    </location>
</feature>
<dbReference type="InterPro" id="IPR047935">
    <property type="entry name" value="BTBD7_BTB_POZ_second"/>
</dbReference>
<dbReference type="OrthoDB" id="2347980at2759"/>